<keyword evidence="2" id="KW-1185">Reference proteome</keyword>
<reference evidence="1" key="1">
    <citation type="submission" date="2022-07" db="EMBL/GenBank/DDBJ databases">
        <title>Genome analysis of Parmales, a sister group of diatoms, reveals the evolutionary specialization of diatoms from phago-mixotrophs to photoautotrophs.</title>
        <authorList>
            <person name="Ban H."/>
            <person name="Sato S."/>
            <person name="Yoshikawa S."/>
            <person name="Kazumasa Y."/>
            <person name="Nakamura Y."/>
            <person name="Ichinomiya M."/>
            <person name="Saitoh K."/>
            <person name="Sato N."/>
            <person name="Blanc-Mathieu R."/>
            <person name="Endo H."/>
            <person name="Kuwata A."/>
            <person name="Ogata H."/>
        </authorList>
    </citation>
    <scope>NUCLEOTIDE SEQUENCE</scope>
</reference>
<dbReference type="OrthoDB" id="5985073at2759"/>
<organism evidence="1 2">
    <name type="scientific">Triparma retinervis</name>
    <dbReference type="NCBI Taxonomy" id="2557542"/>
    <lineage>
        <taxon>Eukaryota</taxon>
        <taxon>Sar</taxon>
        <taxon>Stramenopiles</taxon>
        <taxon>Ochrophyta</taxon>
        <taxon>Bolidophyceae</taxon>
        <taxon>Parmales</taxon>
        <taxon>Triparmaceae</taxon>
        <taxon>Triparma</taxon>
    </lineage>
</organism>
<proteinExistence type="predicted"/>
<comment type="caution">
    <text evidence="1">The sequence shown here is derived from an EMBL/GenBank/DDBJ whole genome shotgun (WGS) entry which is preliminary data.</text>
</comment>
<name>A0A9W6ZVR7_9STRA</name>
<dbReference type="Proteomes" id="UP001165082">
    <property type="component" value="Unassembled WGS sequence"/>
</dbReference>
<dbReference type="AlphaFoldDB" id="A0A9W6ZVR7"/>
<gene>
    <name evidence="1" type="ORF">TrRE_jg12758</name>
</gene>
<evidence type="ECO:0000313" key="2">
    <source>
        <dbReference type="Proteomes" id="UP001165082"/>
    </source>
</evidence>
<sequence>MGDFTEDMIEAVNEEAGEMLELLGYEGVCRGGGVRDVDMERVREVYNRGRKGRRGGLDGTVRINKGEEIRRDDDEFGRKMTEWRRSKTDNDTKPFPTVER</sequence>
<dbReference type="EMBL" id="BRXZ01002201">
    <property type="protein sequence ID" value="GMH56800.1"/>
    <property type="molecule type" value="Genomic_DNA"/>
</dbReference>
<evidence type="ECO:0000313" key="1">
    <source>
        <dbReference type="EMBL" id="GMH56800.1"/>
    </source>
</evidence>
<accession>A0A9W6ZVR7</accession>
<protein>
    <submittedName>
        <fullName evidence="1">Uncharacterized protein</fullName>
    </submittedName>
</protein>